<proteinExistence type="predicted"/>
<organism evidence="1">
    <name type="scientific">marine sediment metagenome</name>
    <dbReference type="NCBI Taxonomy" id="412755"/>
    <lineage>
        <taxon>unclassified sequences</taxon>
        <taxon>metagenomes</taxon>
        <taxon>ecological metagenomes</taxon>
    </lineage>
</organism>
<accession>A0A0F9QYP1</accession>
<evidence type="ECO:0008006" key="2">
    <source>
        <dbReference type="Google" id="ProtNLM"/>
    </source>
</evidence>
<dbReference type="InterPro" id="IPR036869">
    <property type="entry name" value="J_dom_sf"/>
</dbReference>
<dbReference type="EMBL" id="LAZR01001169">
    <property type="protein sequence ID" value="KKN49405.1"/>
    <property type="molecule type" value="Genomic_DNA"/>
</dbReference>
<dbReference type="SUPFAM" id="SSF46565">
    <property type="entry name" value="Chaperone J-domain"/>
    <property type="match status" value="1"/>
</dbReference>
<reference evidence="1" key="1">
    <citation type="journal article" date="2015" name="Nature">
        <title>Complex archaea that bridge the gap between prokaryotes and eukaryotes.</title>
        <authorList>
            <person name="Spang A."/>
            <person name="Saw J.H."/>
            <person name="Jorgensen S.L."/>
            <person name="Zaremba-Niedzwiedzka K."/>
            <person name="Martijn J."/>
            <person name="Lind A.E."/>
            <person name="van Eijk R."/>
            <person name="Schleper C."/>
            <person name="Guy L."/>
            <person name="Ettema T.J."/>
        </authorList>
    </citation>
    <scope>NUCLEOTIDE SEQUENCE</scope>
</reference>
<name>A0A0F9QYP1_9ZZZZ</name>
<dbReference type="AlphaFoldDB" id="A0A0F9QYP1"/>
<protein>
    <recommendedName>
        <fullName evidence="2">J domain-containing protein</fullName>
    </recommendedName>
</protein>
<evidence type="ECO:0000313" key="1">
    <source>
        <dbReference type="EMBL" id="KKN49405.1"/>
    </source>
</evidence>
<sequence length="102" mass="11576">MSINACLVELGATYKEAYSGTMCNFLGIPGCSQKPVGTIYNRMSKGEILGWAKVLYRESIIKYHPDKVHRNPDFRIFCDIKARQLNVALDRVKSLVEYNKGM</sequence>
<comment type="caution">
    <text evidence="1">The sequence shown here is derived from an EMBL/GenBank/DDBJ whole genome shotgun (WGS) entry which is preliminary data.</text>
</comment>
<gene>
    <name evidence="1" type="ORF">LCGC14_0642950</name>
</gene>